<dbReference type="PANTHER" id="PTHR43500">
    <property type="entry name" value="CYSTATHIONINE BETA-LYASE-RELATED"/>
    <property type="match status" value="1"/>
</dbReference>
<dbReference type="AlphaFoldDB" id="A0A4V2SNY9"/>
<evidence type="ECO:0000256" key="8">
    <source>
        <dbReference type="PIRSR" id="PIRSR001434-2"/>
    </source>
</evidence>
<evidence type="ECO:0000256" key="5">
    <source>
        <dbReference type="ARBA" id="ARBA00046315"/>
    </source>
</evidence>
<comment type="catalytic activity">
    <reaction evidence="6">
        <text>L,L-cystathionine + H2O = L-homocysteine + pyruvate + NH4(+)</text>
        <dbReference type="Rhea" id="RHEA:13965"/>
        <dbReference type="ChEBI" id="CHEBI:15361"/>
        <dbReference type="ChEBI" id="CHEBI:15377"/>
        <dbReference type="ChEBI" id="CHEBI:28938"/>
        <dbReference type="ChEBI" id="CHEBI:58161"/>
        <dbReference type="ChEBI" id="CHEBI:58199"/>
    </reaction>
</comment>
<dbReference type="RefSeq" id="WP_132708956.1">
    <property type="nucleotide sequence ID" value="NZ_JACIGF010000008.1"/>
</dbReference>
<dbReference type="Proteomes" id="UP000295399">
    <property type="component" value="Unassembled WGS sequence"/>
</dbReference>
<gene>
    <name evidence="11" type="ORF">EV659_108126</name>
</gene>
<dbReference type="GO" id="GO:0019450">
    <property type="term" value="P:L-cysteine catabolic process to pyruvate"/>
    <property type="evidence" value="ECO:0007669"/>
    <property type="project" value="TreeGrafter"/>
</dbReference>
<evidence type="ECO:0000256" key="7">
    <source>
        <dbReference type="ARBA" id="ARBA00047625"/>
    </source>
</evidence>
<evidence type="ECO:0000313" key="12">
    <source>
        <dbReference type="Proteomes" id="UP000295399"/>
    </source>
</evidence>
<feature type="region of interest" description="Disordered" evidence="10">
    <location>
        <begin position="1"/>
        <end position="32"/>
    </location>
</feature>
<dbReference type="InterPro" id="IPR015424">
    <property type="entry name" value="PyrdxlP-dep_Trfase"/>
</dbReference>
<dbReference type="GO" id="GO:0030170">
    <property type="term" value="F:pyridoxal phosphate binding"/>
    <property type="evidence" value="ECO:0007669"/>
    <property type="project" value="InterPro"/>
</dbReference>
<evidence type="ECO:0000313" key="11">
    <source>
        <dbReference type="EMBL" id="TCP33026.1"/>
    </source>
</evidence>
<dbReference type="Gene3D" id="3.90.1150.10">
    <property type="entry name" value="Aspartate Aminotransferase, domain 1"/>
    <property type="match status" value="1"/>
</dbReference>
<sequence length="409" mass="43937">MTPSDQDPKAPRGRNALGDNTRLVTGGRRPEWTQGVVNPPVFRASTCLFETYADFDAGIADPDSRLFYGRRGTPTHWSLREALTGLEPNGHDSWLFPSGVSAITTALMAYCKPGQRMLLPDNVYEPIRSYAQTAQEHFGVETAFYPPGVGAGIADYLDDRTAVVLVETPGSLTFEVADVPAIAAAAHQVGATVIADNTWATPLYYEALSHGADVSVISCTKYVVGHSDVLMGSVTATARAWPKLKKMAVRLGMTASADDCALALRGLRTLGVRLAQHQASALDVAHWLAEQPEVAEVRHPALASCPGHEVFKRDFTGSTGLFGVVLEGGQESDVAAMIDPMKLFKIGFSWGGYESLVLPARPERVRTAEPWTAAGPVLRLHIGLEDVADLKADLADGLARFRAARDRAA</sequence>
<dbReference type="PROSITE" id="PS00868">
    <property type="entry name" value="CYS_MET_METAB_PP"/>
    <property type="match status" value="1"/>
</dbReference>
<comment type="pathway">
    <text evidence="5">Amino-acid biosynthesis; L-methionine biosynthesis via de novo pathway; L-homocysteine from L-cystathionine: step 1/1.</text>
</comment>
<evidence type="ECO:0000256" key="10">
    <source>
        <dbReference type="SAM" id="MobiDB-lite"/>
    </source>
</evidence>
<dbReference type="InParanoid" id="A0A4V2SNY9"/>
<evidence type="ECO:0000256" key="9">
    <source>
        <dbReference type="RuleBase" id="RU362118"/>
    </source>
</evidence>
<protein>
    <submittedName>
        <fullName evidence="11">Cystathionine beta-lyase</fullName>
    </submittedName>
</protein>
<keyword evidence="4 11" id="KW-0456">Lyase</keyword>
<dbReference type="FunCoup" id="A0A4V2SNY9">
    <property type="interactions" value="120"/>
</dbReference>
<evidence type="ECO:0000256" key="3">
    <source>
        <dbReference type="ARBA" id="ARBA00022898"/>
    </source>
</evidence>
<dbReference type="OrthoDB" id="9790858at2"/>
<feature type="modified residue" description="N6-(pyridoxal phosphate)lysine" evidence="8">
    <location>
        <position position="221"/>
    </location>
</feature>
<proteinExistence type="inferred from homology"/>
<comment type="similarity">
    <text evidence="2 9">Belongs to the trans-sulfuration enzymes family.</text>
</comment>
<name>A0A4V2SNY9_RHOSA</name>
<dbReference type="EMBL" id="SLXO01000008">
    <property type="protein sequence ID" value="TCP33026.1"/>
    <property type="molecule type" value="Genomic_DNA"/>
</dbReference>
<keyword evidence="12" id="KW-1185">Reference proteome</keyword>
<dbReference type="FunFam" id="3.40.640.10:FF:000046">
    <property type="entry name" value="Cystathionine gamma-lyase"/>
    <property type="match status" value="1"/>
</dbReference>
<dbReference type="InterPro" id="IPR000277">
    <property type="entry name" value="Cys/Met-Metab_PyrdxlP-dep_enz"/>
</dbReference>
<comment type="cofactor">
    <cofactor evidence="1 9">
        <name>pyridoxal 5'-phosphate</name>
        <dbReference type="ChEBI" id="CHEBI:597326"/>
    </cofactor>
</comment>
<dbReference type="GO" id="GO:0019346">
    <property type="term" value="P:transsulfuration"/>
    <property type="evidence" value="ECO:0007669"/>
    <property type="project" value="InterPro"/>
</dbReference>
<evidence type="ECO:0000256" key="2">
    <source>
        <dbReference type="ARBA" id="ARBA00009077"/>
    </source>
</evidence>
<feature type="compositionally biased region" description="Basic and acidic residues" evidence="10">
    <location>
        <begin position="1"/>
        <end position="10"/>
    </location>
</feature>
<dbReference type="Pfam" id="PF01053">
    <property type="entry name" value="Cys_Met_Meta_PP"/>
    <property type="match status" value="1"/>
</dbReference>
<dbReference type="SUPFAM" id="SSF53383">
    <property type="entry name" value="PLP-dependent transferases"/>
    <property type="match status" value="1"/>
</dbReference>
<accession>A0A4V2SNY9</accession>
<organism evidence="11 12">
    <name type="scientific">Rhodothalassium salexigens DSM 2132</name>
    <dbReference type="NCBI Taxonomy" id="1188247"/>
    <lineage>
        <taxon>Bacteria</taxon>
        <taxon>Pseudomonadati</taxon>
        <taxon>Pseudomonadota</taxon>
        <taxon>Alphaproteobacteria</taxon>
        <taxon>Rhodothalassiales</taxon>
        <taxon>Rhodothalassiaceae</taxon>
        <taxon>Rhodothalassium</taxon>
    </lineage>
</organism>
<dbReference type="InterPro" id="IPR015422">
    <property type="entry name" value="PyrdxlP-dep_Trfase_small"/>
</dbReference>
<reference evidence="11 12" key="1">
    <citation type="submission" date="2019-03" db="EMBL/GenBank/DDBJ databases">
        <title>Genomic Encyclopedia of Type Strains, Phase IV (KMG-IV): sequencing the most valuable type-strain genomes for metagenomic binning, comparative biology and taxonomic classification.</title>
        <authorList>
            <person name="Goeker M."/>
        </authorList>
    </citation>
    <scope>NUCLEOTIDE SEQUENCE [LARGE SCALE GENOMIC DNA]</scope>
    <source>
        <strain evidence="11 12">DSM 2132</strain>
    </source>
</reference>
<dbReference type="InterPro" id="IPR054542">
    <property type="entry name" value="Cys_met_metab_PP"/>
</dbReference>
<evidence type="ECO:0000256" key="4">
    <source>
        <dbReference type="ARBA" id="ARBA00023239"/>
    </source>
</evidence>
<dbReference type="InterPro" id="IPR006233">
    <property type="entry name" value="Cys_b_lyase_bac"/>
</dbReference>
<comment type="caution">
    <text evidence="11">The sequence shown here is derived from an EMBL/GenBank/DDBJ whole genome shotgun (WGS) entry which is preliminary data.</text>
</comment>
<evidence type="ECO:0000256" key="1">
    <source>
        <dbReference type="ARBA" id="ARBA00001933"/>
    </source>
</evidence>
<keyword evidence="3 8" id="KW-0663">Pyridoxal phosphate</keyword>
<dbReference type="GO" id="GO:0047804">
    <property type="term" value="F:cysteine-S-conjugate beta-lyase activity"/>
    <property type="evidence" value="ECO:0007669"/>
    <property type="project" value="UniProtKB-EC"/>
</dbReference>
<dbReference type="InterPro" id="IPR015421">
    <property type="entry name" value="PyrdxlP-dep_Trfase_major"/>
</dbReference>
<dbReference type="PIRSF" id="PIRSF001434">
    <property type="entry name" value="CGS"/>
    <property type="match status" value="1"/>
</dbReference>
<comment type="catalytic activity">
    <reaction evidence="7">
        <text>an S-substituted L-cysteine + H2O = a thiol + pyruvate + NH4(+)</text>
        <dbReference type="Rhea" id="RHEA:18121"/>
        <dbReference type="ChEBI" id="CHEBI:15361"/>
        <dbReference type="ChEBI" id="CHEBI:15377"/>
        <dbReference type="ChEBI" id="CHEBI:28938"/>
        <dbReference type="ChEBI" id="CHEBI:29256"/>
        <dbReference type="ChEBI" id="CHEBI:58717"/>
        <dbReference type="EC" id="4.4.1.13"/>
    </reaction>
</comment>
<dbReference type="PANTHER" id="PTHR43500:SF1">
    <property type="entry name" value="CYSTATHIONINE BETA-LYASE-RELATED"/>
    <property type="match status" value="1"/>
</dbReference>
<evidence type="ECO:0000256" key="6">
    <source>
        <dbReference type="ARBA" id="ARBA00047517"/>
    </source>
</evidence>
<dbReference type="Gene3D" id="3.40.640.10">
    <property type="entry name" value="Type I PLP-dependent aspartate aminotransferase-like (Major domain)"/>
    <property type="match status" value="1"/>
</dbReference>
<dbReference type="NCBIfam" id="TIGR01324">
    <property type="entry name" value="cysta_beta_ly_B"/>
    <property type="match status" value="1"/>
</dbReference>